<feature type="compositionally biased region" description="Basic residues" evidence="1">
    <location>
        <begin position="143"/>
        <end position="160"/>
    </location>
</feature>
<feature type="chain" id="PRO_5033031946" evidence="2">
    <location>
        <begin position="18"/>
        <end position="232"/>
    </location>
</feature>
<feature type="signal peptide" evidence="2">
    <location>
        <begin position="1"/>
        <end position="17"/>
    </location>
</feature>
<comment type="caution">
    <text evidence="3">The sequence shown here is derived from an EMBL/GenBank/DDBJ whole genome shotgun (WGS) entry which is preliminary data.</text>
</comment>
<evidence type="ECO:0000313" key="4">
    <source>
        <dbReference type="Proteomes" id="UP000626109"/>
    </source>
</evidence>
<name>A0A813LGP5_POLGL</name>
<accession>A0A813LGP5</accession>
<dbReference type="EMBL" id="CAJNNW010034713">
    <property type="protein sequence ID" value="CAE8723652.1"/>
    <property type="molecule type" value="Genomic_DNA"/>
</dbReference>
<evidence type="ECO:0000256" key="2">
    <source>
        <dbReference type="SAM" id="SignalP"/>
    </source>
</evidence>
<organism evidence="3 4">
    <name type="scientific">Polarella glacialis</name>
    <name type="common">Dinoflagellate</name>
    <dbReference type="NCBI Taxonomy" id="89957"/>
    <lineage>
        <taxon>Eukaryota</taxon>
        <taxon>Sar</taxon>
        <taxon>Alveolata</taxon>
        <taxon>Dinophyceae</taxon>
        <taxon>Suessiales</taxon>
        <taxon>Suessiaceae</taxon>
        <taxon>Polarella</taxon>
    </lineage>
</organism>
<evidence type="ECO:0000313" key="3">
    <source>
        <dbReference type="EMBL" id="CAE8723652.1"/>
    </source>
</evidence>
<dbReference type="AlphaFoldDB" id="A0A813LGP5"/>
<reference evidence="3" key="1">
    <citation type="submission" date="2021-02" db="EMBL/GenBank/DDBJ databases">
        <authorList>
            <person name="Dougan E. K."/>
            <person name="Rhodes N."/>
            <person name="Thang M."/>
            <person name="Chan C."/>
        </authorList>
    </citation>
    <scope>NUCLEOTIDE SEQUENCE</scope>
</reference>
<gene>
    <name evidence="3" type="ORF">PGLA2088_LOCUS43279</name>
</gene>
<feature type="non-terminal residue" evidence="3">
    <location>
        <position position="232"/>
    </location>
</feature>
<proteinExistence type="predicted"/>
<keyword evidence="2" id="KW-0732">Signal</keyword>
<sequence length="232" mass="25507">IFAYLQAFLGLAVEIMTITLKITCQDEIYRILLEKPLSHGDYPVVRAAVDAAPFCSSKSFSPVIRCTNKEGRLEVLSAQTFAAFLLTASSSPASKSQVLRLAVELVERGGPPQSSWAPDPRDLEALLEGLEDDAPAITAGRAPAKRPKKLRTKRRPKHSRATQVSPLLEELPPEETQEIDCGVSNDDEEGAPEIAWSATPESTPPQSPRLSCGQQQIVWMPMWLPVYPLQVY</sequence>
<dbReference type="Proteomes" id="UP000626109">
    <property type="component" value="Unassembled WGS sequence"/>
</dbReference>
<feature type="region of interest" description="Disordered" evidence="1">
    <location>
        <begin position="184"/>
        <end position="210"/>
    </location>
</feature>
<evidence type="ECO:0000256" key="1">
    <source>
        <dbReference type="SAM" id="MobiDB-lite"/>
    </source>
</evidence>
<protein>
    <submittedName>
        <fullName evidence="3">Uncharacterized protein</fullName>
    </submittedName>
</protein>
<feature type="region of interest" description="Disordered" evidence="1">
    <location>
        <begin position="132"/>
        <end position="165"/>
    </location>
</feature>